<evidence type="ECO:0000256" key="4">
    <source>
        <dbReference type="ARBA" id="ARBA00023212"/>
    </source>
</evidence>
<dbReference type="InterPro" id="IPR026507">
    <property type="entry name" value="PIRC1/2"/>
</dbReference>
<evidence type="ECO:0000256" key="3">
    <source>
        <dbReference type="ARBA" id="ARBA00022490"/>
    </source>
</evidence>
<name>A0AAJ7XCA2_PETMA</name>
<evidence type="ECO:0000313" key="7">
    <source>
        <dbReference type="Proteomes" id="UP001318040"/>
    </source>
</evidence>
<gene>
    <name evidence="8" type="primary">LOC116953212</name>
</gene>
<evidence type="ECO:0000256" key="1">
    <source>
        <dbReference type="ARBA" id="ARBA00004138"/>
    </source>
</evidence>
<dbReference type="PANTHER" id="PTHR20899:SF1">
    <property type="entry name" value="PIERCER OF MICROTUBULE WALL 1 PROTEIN"/>
    <property type="match status" value="1"/>
</dbReference>
<dbReference type="Pfam" id="PF14892">
    <property type="entry name" value="PIRC1_2"/>
    <property type="match status" value="1"/>
</dbReference>
<keyword evidence="3" id="KW-0963">Cytoplasm</keyword>
<evidence type="ECO:0000313" key="8">
    <source>
        <dbReference type="RefSeq" id="XP_032829070.1"/>
    </source>
</evidence>
<evidence type="ECO:0000256" key="5">
    <source>
        <dbReference type="ARBA" id="ARBA00023273"/>
    </source>
</evidence>
<proteinExistence type="inferred from homology"/>
<organism evidence="7 8">
    <name type="scientific">Petromyzon marinus</name>
    <name type="common">Sea lamprey</name>
    <dbReference type="NCBI Taxonomy" id="7757"/>
    <lineage>
        <taxon>Eukaryota</taxon>
        <taxon>Metazoa</taxon>
        <taxon>Chordata</taxon>
        <taxon>Craniata</taxon>
        <taxon>Vertebrata</taxon>
        <taxon>Cyclostomata</taxon>
        <taxon>Hyperoartia</taxon>
        <taxon>Petromyzontiformes</taxon>
        <taxon>Petromyzontidae</taxon>
        <taxon>Petromyzon</taxon>
    </lineage>
</organism>
<sequence>MASQAQAGEETGERSTHEFYRVSPHLPRRFDEPHLLHAYGSKPTHPVYRTSNQAYGRRAPTVHEMPTVFRGRSQDFSTHLGQCGMYRNRGLNTAVDRSSVAAAAGGGSLAVSARHQRIAFHEAVRALAAGTAAAGTGNGR</sequence>
<dbReference type="KEGG" id="pmrn:116953212"/>
<protein>
    <submittedName>
        <fullName evidence="8">UPF0691 protein C9orf116 homolog</fullName>
    </submittedName>
</protein>
<keyword evidence="5" id="KW-0966">Cell projection</keyword>
<dbReference type="CTD" id="138162"/>
<dbReference type="GO" id="GO:0035082">
    <property type="term" value="P:axoneme assembly"/>
    <property type="evidence" value="ECO:0007669"/>
    <property type="project" value="InterPro"/>
</dbReference>
<dbReference type="PANTHER" id="PTHR20899">
    <property type="entry name" value="PIERCE HOMOLOG"/>
    <property type="match status" value="1"/>
</dbReference>
<keyword evidence="4" id="KW-0206">Cytoskeleton</keyword>
<evidence type="ECO:0000256" key="6">
    <source>
        <dbReference type="ARBA" id="ARBA00038014"/>
    </source>
</evidence>
<accession>A0AAJ7XCA2</accession>
<keyword evidence="7" id="KW-1185">Reference proteome</keyword>
<dbReference type="Proteomes" id="UP001318040">
    <property type="component" value="Chromosome 50"/>
</dbReference>
<reference evidence="8" key="1">
    <citation type="submission" date="2025-08" db="UniProtKB">
        <authorList>
            <consortium name="RefSeq"/>
        </authorList>
    </citation>
    <scope>IDENTIFICATION</scope>
    <source>
        <tissue evidence="8">Sperm</tissue>
    </source>
</reference>
<evidence type="ECO:0000256" key="2">
    <source>
        <dbReference type="ARBA" id="ARBA00004245"/>
    </source>
</evidence>
<dbReference type="AlphaFoldDB" id="A0AAJ7XCA2"/>
<dbReference type="GO" id="GO:0005879">
    <property type="term" value="C:axonemal microtubule"/>
    <property type="evidence" value="ECO:0007669"/>
    <property type="project" value="InterPro"/>
</dbReference>
<comment type="similarity">
    <text evidence="6">Belongs to the PIERCE1 family.</text>
</comment>
<dbReference type="RefSeq" id="XP_032829070.1">
    <property type="nucleotide sequence ID" value="XM_032973179.1"/>
</dbReference>
<comment type="subcellular location">
    <subcellularLocation>
        <location evidence="1">Cell projection</location>
        <location evidence="1">Cilium</location>
    </subcellularLocation>
    <subcellularLocation>
        <location evidence="2">Cytoplasm</location>
        <location evidence="2">Cytoskeleton</location>
    </subcellularLocation>
</comment>